<dbReference type="InterPro" id="IPR011032">
    <property type="entry name" value="GroES-like_sf"/>
</dbReference>
<comment type="catalytic activity">
    <reaction evidence="10">
        <text>a primary alcohol + NAD(+) = an aldehyde + NADH + H(+)</text>
        <dbReference type="Rhea" id="RHEA:10736"/>
        <dbReference type="ChEBI" id="CHEBI:15378"/>
        <dbReference type="ChEBI" id="CHEBI:15734"/>
        <dbReference type="ChEBI" id="CHEBI:17478"/>
        <dbReference type="ChEBI" id="CHEBI:57540"/>
        <dbReference type="ChEBI" id="CHEBI:57945"/>
        <dbReference type="EC" id="1.1.1.1"/>
    </reaction>
</comment>
<dbReference type="SUPFAM" id="SSF50129">
    <property type="entry name" value="GroES-like"/>
    <property type="match status" value="1"/>
</dbReference>
<comment type="cofactor">
    <cofactor evidence="1 11">
        <name>Zn(2+)</name>
        <dbReference type="ChEBI" id="CHEBI:29105"/>
    </cofactor>
</comment>
<keyword evidence="6 11" id="KW-0862">Zinc</keyword>
<dbReference type="Pfam" id="PF00107">
    <property type="entry name" value="ADH_zinc_N"/>
    <property type="match status" value="1"/>
</dbReference>
<keyword evidence="7" id="KW-0560">Oxidoreductase</keyword>
<keyword evidence="14" id="KW-1185">Reference proteome</keyword>
<evidence type="ECO:0000256" key="7">
    <source>
        <dbReference type="ARBA" id="ARBA00023002"/>
    </source>
</evidence>
<comment type="similarity">
    <text evidence="2 11">Belongs to the zinc-containing alcohol dehydrogenase family.</text>
</comment>
<dbReference type="Pfam" id="PF08240">
    <property type="entry name" value="ADH_N"/>
    <property type="match status" value="1"/>
</dbReference>
<dbReference type="GO" id="GO:0005737">
    <property type="term" value="C:cytoplasm"/>
    <property type="evidence" value="ECO:0007669"/>
    <property type="project" value="TreeGrafter"/>
</dbReference>
<dbReference type="InterPro" id="IPR013154">
    <property type="entry name" value="ADH-like_N"/>
</dbReference>
<keyword evidence="5 11" id="KW-0479">Metal-binding</keyword>
<dbReference type="SUPFAM" id="SSF51735">
    <property type="entry name" value="NAD(P)-binding Rossmann-fold domains"/>
    <property type="match status" value="1"/>
</dbReference>
<evidence type="ECO:0000256" key="9">
    <source>
        <dbReference type="ARBA" id="ARBA00049164"/>
    </source>
</evidence>
<keyword evidence="8" id="KW-0520">NAD</keyword>
<dbReference type="Gene3D" id="3.40.50.720">
    <property type="entry name" value="NAD(P)-binding Rossmann-like Domain"/>
    <property type="match status" value="1"/>
</dbReference>
<evidence type="ECO:0000256" key="6">
    <source>
        <dbReference type="ARBA" id="ARBA00022833"/>
    </source>
</evidence>
<evidence type="ECO:0000256" key="3">
    <source>
        <dbReference type="ARBA" id="ARBA00013190"/>
    </source>
</evidence>
<feature type="domain" description="Enoyl reductase (ER)" evidence="12">
    <location>
        <begin position="18"/>
        <end position="318"/>
    </location>
</feature>
<evidence type="ECO:0000256" key="2">
    <source>
        <dbReference type="ARBA" id="ARBA00008072"/>
    </source>
</evidence>
<evidence type="ECO:0000256" key="1">
    <source>
        <dbReference type="ARBA" id="ARBA00001947"/>
    </source>
</evidence>
<dbReference type="PROSITE" id="PS00059">
    <property type="entry name" value="ADH_ZINC"/>
    <property type="match status" value="1"/>
</dbReference>
<dbReference type="PANTHER" id="PTHR42940">
    <property type="entry name" value="ALCOHOL DEHYDROGENASE 1-RELATED"/>
    <property type="match status" value="1"/>
</dbReference>
<dbReference type="InterPro" id="IPR020843">
    <property type="entry name" value="ER"/>
</dbReference>
<evidence type="ECO:0000313" key="14">
    <source>
        <dbReference type="Proteomes" id="UP000679373"/>
    </source>
</evidence>
<name>A0AB74VCB7_CLOBE</name>
<evidence type="ECO:0000259" key="12">
    <source>
        <dbReference type="SMART" id="SM00829"/>
    </source>
</evidence>
<evidence type="ECO:0000256" key="8">
    <source>
        <dbReference type="ARBA" id="ARBA00023027"/>
    </source>
</evidence>
<evidence type="ECO:0000256" key="11">
    <source>
        <dbReference type="RuleBase" id="RU361277"/>
    </source>
</evidence>
<dbReference type="InterPro" id="IPR002328">
    <property type="entry name" value="ADH_Zn_CS"/>
</dbReference>
<dbReference type="SMART" id="SM00829">
    <property type="entry name" value="PKS_ER"/>
    <property type="match status" value="1"/>
</dbReference>
<comment type="catalytic activity">
    <reaction evidence="9">
        <text>a secondary alcohol + NAD(+) = a ketone + NADH + H(+)</text>
        <dbReference type="Rhea" id="RHEA:10740"/>
        <dbReference type="ChEBI" id="CHEBI:15378"/>
        <dbReference type="ChEBI" id="CHEBI:17087"/>
        <dbReference type="ChEBI" id="CHEBI:35681"/>
        <dbReference type="ChEBI" id="CHEBI:57540"/>
        <dbReference type="ChEBI" id="CHEBI:57945"/>
        <dbReference type="EC" id="1.1.1.1"/>
    </reaction>
</comment>
<accession>A0AB74VCB7</accession>
<evidence type="ECO:0000256" key="4">
    <source>
        <dbReference type="ARBA" id="ARBA00016352"/>
    </source>
</evidence>
<evidence type="ECO:0000256" key="5">
    <source>
        <dbReference type="ARBA" id="ARBA00022723"/>
    </source>
</evidence>
<dbReference type="InterPro" id="IPR013149">
    <property type="entry name" value="ADH-like_C"/>
</dbReference>
<organism evidence="13 14">
    <name type="scientific">Clostridium beijerinckii</name>
    <name type="common">Clostridium MP</name>
    <dbReference type="NCBI Taxonomy" id="1520"/>
    <lineage>
        <taxon>Bacteria</taxon>
        <taxon>Bacillati</taxon>
        <taxon>Bacillota</taxon>
        <taxon>Clostridia</taxon>
        <taxon>Eubacteriales</taxon>
        <taxon>Clostridiaceae</taxon>
        <taxon>Clostridium</taxon>
    </lineage>
</organism>
<dbReference type="GO" id="GO:0008270">
    <property type="term" value="F:zinc ion binding"/>
    <property type="evidence" value="ECO:0007669"/>
    <property type="project" value="InterPro"/>
</dbReference>
<sequence length="321" mass="34222">MDVFFMKLMKAIQVSKPGSAFELIQTEISEPTKNQVRIKILACGVCHGDALVKEGGNYPGLSYPRIPGHEIIGVVDKIGSDVTGYELGQRVGVGWPAGITYDGGFAEYMVTTSSELVSIPEELNEVEGAPLLCAGVTTFDALKNSGANPGDVVAIQGVGGLGHLAIQYAKNMGFKTVAISRGSDKKELAEKLGANIFIATEEQDAAKELQKLGGAKVILITAPSSKAVSELLSGLGFDGKIIIVAGINDPIQIFPNQLLVGRQSIQGWLATDANARKDTINFSILTNVHSIVETFPLEQINSAYEKMMTAKVHFRAVLTME</sequence>
<dbReference type="EC" id="1.1.1.1" evidence="3"/>
<proteinExistence type="inferred from homology"/>
<reference evidence="13" key="1">
    <citation type="submission" date="2021-04" db="EMBL/GenBank/DDBJ databases">
        <title>Complete genome sequence of the type strain Clostridium beijerinckii NRRL B-598.</title>
        <authorList>
            <person name="Sedlar K."/>
            <person name="Branska B."/>
            <person name="Bezdicek M."/>
            <person name="Nykrynova M."/>
            <person name="Lengerova M."/>
            <person name="Skutkova H."/>
            <person name="Patakova P."/>
        </authorList>
    </citation>
    <scope>NUCLEOTIDE SEQUENCE</scope>
    <source>
        <strain evidence="13">DSM 791</strain>
    </source>
</reference>
<dbReference type="AlphaFoldDB" id="A0AB74VCB7"/>
<dbReference type="Gene3D" id="3.90.180.10">
    <property type="entry name" value="Medium-chain alcohol dehydrogenases, catalytic domain"/>
    <property type="match status" value="2"/>
</dbReference>
<dbReference type="GO" id="GO:0004022">
    <property type="term" value="F:alcohol dehydrogenase (NAD+) activity"/>
    <property type="evidence" value="ECO:0007669"/>
    <property type="project" value="UniProtKB-EC"/>
</dbReference>
<gene>
    <name evidence="13" type="ORF">KEC93_19460</name>
</gene>
<evidence type="ECO:0000313" key="13">
    <source>
        <dbReference type="EMBL" id="QUN34098.1"/>
    </source>
</evidence>
<dbReference type="FunFam" id="3.40.50.720:FF:000039">
    <property type="entry name" value="Alcohol dehydrogenase AdhP"/>
    <property type="match status" value="1"/>
</dbReference>
<dbReference type="Proteomes" id="UP000679373">
    <property type="component" value="Chromosome"/>
</dbReference>
<protein>
    <recommendedName>
        <fullName evidence="4">Alcohol dehydrogenase</fullName>
        <ecNumber evidence="3">1.1.1.1</ecNumber>
    </recommendedName>
</protein>
<dbReference type="PANTHER" id="PTHR42940:SF7">
    <property type="entry name" value="ALCOHOL DEHYDROGENASE-LIKE N-TERMINAL DOMAIN-CONTAINING PROTEIN"/>
    <property type="match status" value="1"/>
</dbReference>
<dbReference type="InterPro" id="IPR036291">
    <property type="entry name" value="NAD(P)-bd_dom_sf"/>
</dbReference>
<evidence type="ECO:0000256" key="10">
    <source>
        <dbReference type="ARBA" id="ARBA00049243"/>
    </source>
</evidence>
<dbReference type="EMBL" id="CP073653">
    <property type="protein sequence ID" value="QUN34098.1"/>
    <property type="molecule type" value="Genomic_DNA"/>
</dbReference>